<keyword evidence="1" id="KW-0282">Flagellum</keyword>
<keyword evidence="2" id="KW-1185">Reference proteome</keyword>
<proteinExistence type="predicted"/>
<dbReference type="RefSeq" id="WP_071613438.1">
    <property type="nucleotide sequence ID" value="NZ_CP015756.1"/>
</dbReference>
<dbReference type="Pfam" id="PF12611">
    <property type="entry name" value="Flagellar_put"/>
    <property type="match status" value="1"/>
</dbReference>
<evidence type="ECO:0000313" key="2">
    <source>
        <dbReference type="Proteomes" id="UP000182569"/>
    </source>
</evidence>
<dbReference type="NCBIfam" id="TIGR02530">
    <property type="entry name" value="flg_new"/>
    <property type="match status" value="1"/>
</dbReference>
<organism evidence="1 2">
    <name type="scientific">Clostridium estertheticum subsp. estertheticum</name>
    <dbReference type="NCBI Taxonomy" id="1552"/>
    <lineage>
        <taxon>Bacteria</taxon>
        <taxon>Bacillati</taxon>
        <taxon>Bacillota</taxon>
        <taxon>Clostridia</taxon>
        <taxon>Eubacteriales</taxon>
        <taxon>Clostridiaceae</taxon>
        <taxon>Clostridium</taxon>
    </lineage>
</organism>
<dbReference type="EMBL" id="CP015756">
    <property type="protein sequence ID" value="APC41144.1"/>
    <property type="molecule type" value="Genomic_DNA"/>
</dbReference>
<reference evidence="2" key="1">
    <citation type="journal article" date="2016" name="Front. Microbiol.">
        <title>Complete Genome Sequence of Clostridium estertheticum DSM 8809, a Microbe Identified in Spoiled Vacuum Packed Beef.</title>
        <authorList>
            <person name="Yu Z."/>
            <person name="Gunn L."/>
            <person name="Brennan E."/>
            <person name="Reid R."/>
            <person name="Wall P.G."/>
            <person name="Gaora O.P."/>
            <person name="Hurley D."/>
            <person name="Bolton D."/>
            <person name="Fanning S."/>
        </authorList>
    </citation>
    <scope>NUCLEOTIDE SEQUENCE [LARGE SCALE GENOMIC DNA]</scope>
    <source>
        <strain evidence="2">DSM 8809</strain>
    </source>
</reference>
<dbReference type="OrthoDB" id="165650at2"/>
<sequence>MSYRVVNGKLYSAADFTGYSNVALQNKSTIVNKDASSLSKDKSAFNNILDKQVKKEECFTISSHAAQRLNSRNINLDDADRKKINEGINMADSKGAKQSLILYKDMALITSIKNRTVITAMDKNQSTGNVITNIDSVVMI</sequence>
<dbReference type="AlphaFoldDB" id="A0A1J0GJP6"/>
<dbReference type="Proteomes" id="UP000182569">
    <property type="component" value="Chromosome"/>
</dbReference>
<gene>
    <name evidence="1" type="ORF">A7L45_14205</name>
</gene>
<dbReference type="STRING" id="1552.A7L45_14205"/>
<protein>
    <submittedName>
        <fullName evidence="1">Flagellar biosynthesis protein</fullName>
    </submittedName>
</protein>
<name>A0A1J0GJP6_9CLOT</name>
<dbReference type="KEGG" id="ceu:A7L45_14205"/>
<evidence type="ECO:0000313" key="1">
    <source>
        <dbReference type="EMBL" id="APC41144.1"/>
    </source>
</evidence>
<dbReference type="InterPro" id="IPR013367">
    <property type="entry name" value="Flagellar_put"/>
</dbReference>
<keyword evidence="1" id="KW-0969">Cilium</keyword>
<keyword evidence="1" id="KW-0966">Cell projection</keyword>
<accession>A0A1J0GJP6</accession>